<sequence>MGKGAQKDPVAIDEIHKDHVRKENVAAKHWASKFQYYKDENIKMQEEMKIVQAETSHLQEEIPDWKKSLPVARPKDSPKVPKTTSGRIGWRSGLPEYKASFKYNSF</sequence>
<dbReference type="EMBL" id="OU015568">
    <property type="protein sequence ID" value="CAG5084037.1"/>
    <property type="molecule type" value="Genomic_DNA"/>
</dbReference>
<feature type="compositionally biased region" description="Basic and acidic residues" evidence="1">
    <location>
        <begin position="69"/>
        <end position="79"/>
    </location>
</feature>
<name>A0ABN7RR12_OIKDI</name>
<evidence type="ECO:0000313" key="3">
    <source>
        <dbReference type="Proteomes" id="UP001158576"/>
    </source>
</evidence>
<evidence type="ECO:0000256" key="1">
    <source>
        <dbReference type="SAM" id="MobiDB-lite"/>
    </source>
</evidence>
<protein>
    <submittedName>
        <fullName evidence="2">Oidioi.mRNA.OKI2018_I69.PAR.g10529.t1.cds</fullName>
    </submittedName>
</protein>
<feature type="region of interest" description="Disordered" evidence="1">
    <location>
        <begin position="69"/>
        <end position="88"/>
    </location>
</feature>
<dbReference type="InterPro" id="IPR020339">
    <property type="entry name" value="C20orf85-like"/>
</dbReference>
<dbReference type="PANTHER" id="PTHR31909">
    <property type="entry name" value="CHROMOSOME 20 ORF85 FAMILY MEMBER"/>
    <property type="match status" value="1"/>
</dbReference>
<organism evidence="2 3">
    <name type="scientific">Oikopleura dioica</name>
    <name type="common">Tunicate</name>
    <dbReference type="NCBI Taxonomy" id="34765"/>
    <lineage>
        <taxon>Eukaryota</taxon>
        <taxon>Metazoa</taxon>
        <taxon>Chordata</taxon>
        <taxon>Tunicata</taxon>
        <taxon>Appendicularia</taxon>
        <taxon>Copelata</taxon>
        <taxon>Oikopleuridae</taxon>
        <taxon>Oikopleura</taxon>
    </lineage>
</organism>
<keyword evidence="3" id="KW-1185">Reference proteome</keyword>
<dbReference type="Proteomes" id="UP001158576">
    <property type="component" value="Chromosome PAR"/>
</dbReference>
<dbReference type="Pfam" id="PF14945">
    <property type="entry name" value="LLC1"/>
    <property type="match status" value="1"/>
</dbReference>
<dbReference type="PANTHER" id="PTHR31909:SF3">
    <property type="entry name" value="SIMILAR TO PROTEIN C20ORF85 HOMOLOG"/>
    <property type="match status" value="1"/>
</dbReference>
<reference evidence="2 3" key="1">
    <citation type="submission" date="2021-04" db="EMBL/GenBank/DDBJ databases">
        <authorList>
            <person name="Bliznina A."/>
        </authorList>
    </citation>
    <scope>NUCLEOTIDE SEQUENCE [LARGE SCALE GENOMIC DNA]</scope>
</reference>
<gene>
    <name evidence="2" type="ORF">OKIOD_LOCUS2087</name>
</gene>
<evidence type="ECO:0000313" key="2">
    <source>
        <dbReference type="EMBL" id="CAG5084037.1"/>
    </source>
</evidence>
<accession>A0ABN7RR12</accession>
<proteinExistence type="predicted"/>